<evidence type="ECO:0000256" key="2">
    <source>
        <dbReference type="SAM" id="MobiDB-lite"/>
    </source>
</evidence>
<dbReference type="GO" id="GO:0003700">
    <property type="term" value="F:DNA-binding transcription factor activity"/>
    <property type="evidence" value="ECO:0007669"/>
    <property type="project" value="InterPro"/>
</dbReference>
<keyword evidence="1" id="KW-0238">DNA-binding</keyword>
<dbReference type="PaxDb" id="6239-K04C1.3"/>
<dbReference type="AGR" id="WB:WBGene00010553"/>
<dbReference type="GeneID" id="181533"/>
<dbReference type="GO" id="GO:0043565">
    <property type="term" value="F:sequence-specific DNA binding"/>
    <property type="evidence" value="ECO:0007669"/>
    <property type="project" value="InterPro"/>
</dbReference>
<dbReference type="PANTHER" id="PTHR34850:SF3">
    <property type="entry name" value="C2H2-TYPE DOMAIN-CONTAINING PROTEIN-RELATED"/>
    <property type="match status" value="1"/>
</dbReference>
<dbReference type="PIR" id="T23301">
    <property type="entry name" value="T23301"/>
</dbReference>
<reference evidence="4 5" key="1">
    <citation type="journal article" date="1998" name="Science">
        <title>Genome sequence of the nematode C. elegans: a platform for investigating biology.</title>
        <authorList>
            <consortium name="The C. elegans sequencing consortium"/>
            <person name="Sulson J.E."/>
            <person name="Waterston R."/>
        </authorList>
    </citation>
    <scope>NUCLEOTIDE SEQUENCE [LARGE SCALE GENOMIC DNA]</scope>
    <source>
        <strain evidence="4 5">Bristol N2</strain>
    </source>
</reference>
<dbReference type="WormBase" id="K04C1.3">
    <property type="protein sequence ID" value="CE06087"/>
    <property type="gene ID" value="WBGene00010553"/>
</dbReference>
<feature type="region of interest" description="Disordered" evidence="2">
    <location>
        <begin position="261"/>
        <end position="283"/>
    </location>
</feature>
<accession>Q21202</accession>
<dbReference type="RefSeq" id="NP_510374.1">
    <property type="nucleotide sequence ID" value="NM_077973.4"/>
</dbReference>
<keyword evidence="5" id="KW-1185">Reference proteome</keyword>
<evidence type="ECO:0000313" key="5">
    <source>
        <dbReference type="Proteomes" id="UP000001940"/>
    </source>
</evidence>
<sequence length="314" mass="36526">MTPNLEYEKSPQSFSSKLRSTENQAANHKGHTLSHFLKIVVHHTQDFVLEETPSSASIPDVQYKIANLKCPICSREKSNNTELLRHYLQHFIKIEEARYMQLGVIHKDNYASLKEAMNVQTRSSYIKKKVENSDFTLNCSFGSPLASFLAIESLKIYMDKPPNSKYQRRYALIELKSVERSFKLFFDFTWIEKNIFRFRENRRRKQNKRNNVVTVKPMLLQKKTVQPNVNRPSISFHQCLAQALIFPTDLTEDILLKETTQTASNEQKTITSQPAASSNVFNRNNSDENLLFELMQDTKTRSAKKRVLEIVNKK</sequence>
<evidence type="ECO:0000313" key="4">
    <source>
        <dbReference type="EMBL" id="CAA94210.1"/>
    </source>
</evidence>
<dbReference type="EMBL" id="BX284606">
    <property type="protein sequence ID" value="CAA94210.1"/>
    <property type="molecule type" value="Genomic_DNA"/>
</dbReference>
<dbReference type="UCSC" id="K04C1.3.1">
    <property type="organism name" value="c. elegans"/>
</dbReference>
<evidence type="ECO:0000259" key="3">
    <source>
        <dbReference type="SMART" id="SM00339"/>
    </source>
</evidence>
<name>Q21202_CAEEL</name>
<dbReference type="AlphaFoldDB" id="Q21202"/>
<dbReference type="KEGG" id="cel:CELE_K04C1.3"/>
<dbReference type="InterPro" id="IPR001766">
    <property type="entry name" value="Fork_head_dom"/>
</dbReference>
<dbReference type="PhylomeDB" id="Q21202"/>
<feature type="compositionally biased region" description="Polar residues" evidence="2">
    <location>
        <begin position="10"/>
        <end position="26"/>
    </location>
</feature>
<dbReference type="SMART" id="SM00339">
    <property type="entry name" value="FH"/>
    <property type="match status" value="1"/>
</dbReference>
<dbReference type="Proteomes" id="UP000001940">
    <property type="component" value="Chromosome X"/>
</dbReference>
<organism evidence="4 5">
    <name type="scientific">Caenorhabditis elegans</name>
    <dbReference type="NCBI Taxonomy" id="6239"/>
    <lineage>
        <taxon>Eukaryota</taxon>
        <taxon>Metazoa</taxon>
        <taxon>Ecdysozoa</taxon>
        <taxon>Nematoda</taxon>
        <taxon>Chromadorea</taxon>
        <taxon>Rhabditida</taxon>
        <taxon>Rhabditina</taxon>
        <taxon>Rhabditomorpha</taxon>
        <taxon>Rhabditoidea</taxon>
        <taxon>Rhabditidae</taxon>
        <taxon>Peloderinae</taxon>
        <taxon>Caenorhabditis</taxon>
    </lineage>
</organism>
<dbReference type="CTD" id="181533"/>
<evidence type="ECO:0000256" key="1">
    <source>
        <dbReference type="ARBA" id="ARBA00023125"/>
    </source>
</evidence>
<dbReference type="PANTHER" id="PTHR34850">
    <property type="entry name" value="PROTEIN CBG21297"/>
    <property type="match status" value="1"/>
</dbReference>
<dbReference type="InParanoid" id="Q21202"/>
<dbReference type="OrthoDB" id="5871691at2759"/>
<evidence type="ECO:0000313" key="6">
    <source>
        <dbReference type="WormBase" id="K04C1.3"/>
    </source>
</evidence>
<feature type="domain" description="Fork-head" evidence="3">
    <location>
        <begin position="158"/>
        <end position="285"/>
    </location>
</feature>
<dbReference type="HOGENOM" id="CLU_886324_0_0_1"/>
<proteinExistence type="predicted"/>
<feature type="region of interest" description="Disordered" evidence="2">
    <location>
        <begin position="1"/>
        <end position="27"/>
    </location>
</feature>
<gene>
    <name evidence="4" type="ORF">CELE_K04C1.3</name>
    <name evidence="4 6" type="ORF">K04C1.3</name>
</gene>
<protein>
    <submittedName>
        <fullName evidence="4">Fork-head domain-containing protein</fullName>
    </submittedName>
</protein>
<dbReference type="Bgee" id="WBGene00010553">
    <property type="expression patterns" value="Expressed in pharyngeal muscle cell (C elegans) and 3 other cell types or tissues"/>
</dbReference>